<dbReference type="PROSITE" id="PS01360">
    <property type="entry name" value="ZF_MYND_1"/>
    <property type="match status" value="1"/>
</dbReference>
<keyword evidence="8" id="KW-1185">Reference proteome</keyword>
<protein>
    <recommendedName>
        <fullName evidence="6">MYND-type domain-containing protein</fullName>
    </recommendedName>
</protein>
<organism evidence="7 8">
    <name type="scientific">Triparma columacea</name>
    <dbReference type="NCBI Taxonomy" id="722753"/>
    <lineage>
        <taxon>Eukaryota</taxon>
        <taxon>Sar</taxon>
        <taxon>Stramenopiles</taxon>
        <taxon>Ochrophyta</taxon>
        <taxon>Bolidophyceae</taxon>
        <taxon>Parmales</taxon>
        <taxon>Triparmaceae</taxon>
        <taxon>Triparma</taxon>
    </lineage>
</organism>
<evidence type="ECO:0000313" key="8">
    <source>
        <dbReference type="Proteomes" id="UP001165065"/>
    </source>
</evidence>
<keyword evidence="1" id="KW-0479">Metal-binding</keyword>
<dbReference type="PROSITE" id="PS50865">
    <property type="entry name" value="ZF_MYND_2"/>
    <property type="match status" value="1"/>
</dbReference>
<dbReference type="SUPFAM" id="SSF144232">
    <property type="entry name" value="HIT/MYND zinc finger-like"/>
    <property type="match status" value="1"/>
</dbReference>
<dbReference type="AlphaFoldDB" id="A0A9W7GP89"/>
<proteinExistence type="predicted"/>
<feature type="domain" description="MYND-type" evidence="6">
    <location>
        <begin position="65"/>
        <end position="103"/>
    </location>
</feature>
<evidence type="ECO:0000259" key="6">
    <source>
        <dbReference type="PROSITE" id="PS50865"/>
    </source>
</evidence>
<comment type="caution">
    <text evidence="7">The sequence shown here is derived from an EMBL/GenBank/DDBJ whole genome shotgun (WGS) entry which is preliminary data.</text>
</comment>
<evidence type="ECO:0000256" key="5">
    <source>
        <dbReference type="SAM" id="MobiDB-lite"/>
    </source>
</evidence>
<accession>A0A9W7GP89</accession>
<dbReference type="InterPro" id="IPR002893">
    <property type="entry name" value="Znf_MYND"/>
</dbReference>
<evidence type="ECO:0000256" key="4">
    <source>
        <dbReference type="PROSITE-ProRule" id="PRU00134"/>
    </source>
</evidence>
<name>A0A9W7GP89_9STRA</name>
<feature type="region of interest" description="Disordered" evidence="5">
    <location>
        <begin position="378"/>
        <end position="400"/>
    </location>
</feature>
<sequence>MSFDKGKTSAGEAPAENDLFGSVDTGGMSPAEIVGMSPADYLGYIKETAQDMKKRSKTKKTSSACGNCGKEEKKMRTCSACRTVLYCSPQCQKEAWPVHKAACKKAKAAAFQTRLDPRPGMHIFFDEIDAAIISHCRRCSPWATDCGVDSRSMSRTFKKAMKSRSPSSVLLAEDELGFKSNPRCAFIPCRLTASQRALYDWSAAEKWIAELQAEGKHVHHPCVGFTPSTSRTACQEWAQLELGVYKEANTTKNLTRNMMLSWSDYGLGRYYYTIQQFQNAIMYGTLELNILSKKKNTGATTKDPTISFKLPPISESCVVKEKEVEEMSVKELKAAIRKGGLGNQAVGLTEKRELVELLKNNKKEEGWLGQDLQEQMGGLDLREEGSFGQDLQEQMGGAVD</sequence>
<evidence type="ECO:0000313" key="7">
    <source>
        <dbReference type="EMBL" id="GMI47625.1"/>
    </source>
</evidence>
<dbReference type="OrthoDB" id="432970at2759"/>
<dbReference type="Pfam" id="PF01753">
    <property type="entry name" value="zf-MYND"/>
    <property type="match status" value="1"/>
</dbReference>
<dbReference type="GO" id="GO:0008270">
    <property type="term" value="F:zinc ion binding"/>
    <property type="evidence" value="ECO:0007669"/>
    <property type="project" value="UniProtKB-KW"/>
</dbReference>
<evidence type="ECO:0000256" key="3">
    <source>
        <dbReference type="ARBA" id="ARBA00022833"/>
    </source>
</evidence>
<keyword evidence="3" id="KW-0862">Zinc</keyword>
<evidence type="ECO:0000256" key="1">
    <source>
        <dbReference type="ARBA" id="ARBA00022723"/>
    </source>
</evidence>
<reference evidence="8" key="1">
    <citation type="journal article" date="2023" name="Commun. Biol.">
        <title>Genome analysis of Parmales, the sister group of diatoms, reveals the evolutionary specialization of diatoms from phago-mixotrophs to photoautotrophs.</title>
        <authorList>
            <person name="Ban H."/>
            <person name="Sato S."/>
            <person name="Yoshikawa S."/>
            <person name="Yamada K."/>
            <person name="Nakamura Y."/>
            <person name="Ichinomiya M."/>
            <person name="Sato N."/>
            <person name="Blanc-Mathieu R."/>
            <person name="Endo H."/>
            <person name="Kuwata A."/>
            <person name="Ogata H."/>
        </authorList>
    </citation>
    <scope>NUCLEOTIDE SEQUENCE [LARGE SCALE GENOMIC DNA]</scope>
</reference>
<dbReference type="Gene3D" id="6.10.140.2220">
    <property type="match status" value="1"/>
</dbReference>
<dbReference type="Proteomes" id="UP001165065">
    <property type="component" value="Unassembled WGS sequence"/>
</dbReference>
<feature type="region of interest" description="Disordered" evidence="5">
    <location>
        <begin position="1"/>
        <end position="24"/>
    </location>
</feature>
<evidence type="ECO:0000256" key="2">
    <source>
        <dbReference type="ARBA" id="ARBA00022771"/>
    </source>
</evidence>
<dbReference type="EMBL" id="BRYA01000352">
    <property type="protein sequence ID" value="GMI47625.1"/>
    <property type="molecule type" value="Genomic_DNA"/>
</dbReference>
<keyword evidence="2 4" id="KW-0863">Zinc-finger</keyword>
<gene>
    <name evidence="7" type="ORF">TrCOL_g8390</name>
</gene>